<evidence type="ECO:0000256" key="2">
    <source>
        <dbReference type="ARBA" id="ARBA00008711"/>
    </source>
</evidence>
<name>A0A2S6GI39_9PSEU</name>
<gene>
    <name evidence="12" type="ORF">CLV40_117133</name>
</gene>
<dbReference type="Gene3D" id="1.10.10.10">
    <property type="entry name" value="Winged helix-like DNA-binding domain superfamily/Winged helix DNA-binding domain"/>
    <property type="match status" value="1"/>
</dbReference>
<feature type="domain" description="Ada DNA repair metal-binding" evidence="11">
    <location>
        <begin position="208"/>
        <end position="250"/>
    </location>
</feature>
<dbReference type="EMBL" id="PTIX01000017">
    <property type="protein sequence ID" value="PPK64894.1"/>
    <property type="molecule type" value="Genomic_DNA"/>
</dbReference>
<dbReference type="CDD" id="cd06445">
    <property type="entry name" value="ATase"/>
    <property type="match status" value="1"/>
</dbReference>
<protein>
    <recommendedName>
        <fullName evidence="3">methylated-DNA--[protein]-cysteine S-methyltransferase</fullName>
        <ecNumber evidence="3">2.1.1.63</ecNumber>
    </recommendedName>
</protein>
<dbReference type="PANTHER" id="PTHR10815">
    <property type="entry name" value="METHYLATED-DNA--PROTEIN-CYSTEINE METHYLTRANSFERASE"/>
    <property type="match status" value="1"/>
</dbReference>
<dbReference type="Proteomes" id="UP000239203">
    <property type="component" value="Unassembled WGS sequence"/>
</dbReference>
<comment type="similarity">
    <text evidence="2">Belongs to the MGMT family.</text>
</comment>
<dbReference type="InterPro" id="IPR001497">
    <property type="entry name" value="MethylDNA_cys_MeTrfase_AS"/>
</dbReference>
<dbReference type="GO" id="GO:0006281">
    <property type="term" value="P:DNA repair"/>
    <property type="evidence" value="ECO:0007669"/>
    <property type="project" value="UniProtKB-KW"/>
</dbReference>
<dbReference type="AlphaFoldDB" id="A0A2S6GI39"/>
<dbReference type="InterPro" id="IPR036217">
    <property type="entry name" value="MethylDNA_cys_MeTrfase_DNAb"/>
</dbReference>
<evidence type="ECO:0000259" key="11">
    <source>
        <dbReference type="Pfam" id="PF02805"/>
    </source>
</evidence>
<evidence type="ECO:0000256" key="1">
    <source>
        <dbReference type="ARBA" id="ARBA00001286"/>
    </source>
</evidence>
<evidence type="ECO:0000256" key="5">
    <source>
        <dbReference type="ARBA" id="ARBA00022679"/>
    </source>
</evidence>
<dbReference type="EC" id="2.1.1.63" evidence="3"/>
<accession>A0A2S6GI39</accession>
<dbReference type="Gene3D" id="3.40.10.10">
    <property type="entry name" value="DNA Methylphosphotriester Repair Domain"/>
    <property type="match status" value="1"/>
</dbReference>
<dbReference type="GO" id="GO:0008270">
    <property type="term" value="F:zinc ion binding"/>
    <property type="evidence" value="ECO:0007669"/>
    <property type="project" value="InterPro"/>
</dbReference>
<dbReference type="InterPro" id="IPR036388">
    <property type="entry name" value="WH-like_DNA-bd_sf"/>
</dbReference>
<keyword evidence="7" id="KW-0010">Activator</keyword>
<feature type="domain" description="Methylated-DNA-[protein]-cysteine S-methyltransferase DNA binding" evidence="10">
    <location>
        <begin position="111"/>
        <end position="189"/>
    </location>
</feature>
<dbReference type="Pfam" id="PF01035">
    <property type="entry name" value="DNA_binding_1"/>
    <property type="match status" value="1"/>
</dbReference>
<dbReference type="NCBIfam" id="TIGR00589">
    <property type="entry name" value="ogt"/>
    <property type="match status" value="1"/>
</dbReference>
<proteinExistence type="inferred from homology"/>
<sequence length="252" mass="27354">MMAHDETPDQLTAALGGLAAPLSLDLTTRLFGRWTTVPGPVGELFLAYTDVGVSYIRTAASVRGRAEVFREHFHQRFNRPLQHVAAVPAGLFPDAARAQEAPVDLRTLTSFERDVLTATREIPVGQVRPYAWIAKAIGRPKAVRAVGTALGNNPVPVLIPCHRVVRADGHLGQYVFGADVKEDLLRAEESNVDEMRALADARRAVVGHDGVVCYPSCDRIRSVPAASRRAFRTVAQAVQAGYRPCERCGPVA</sequence>
<evidence type="ECO:0000256" key="8">
    <source>
        <dbReference type="ARBA" id="ARBA00023204"/>
    </source>
</evidence>
<dbReference type="GO" id="GO:0003908">
    <property type="term" value="F:methylated-DNA-[protein]-cysteine S-methyltransferase activity"/>
    <property type="evidence" value="ECO:0007669"/>
    <property type="project" value="UniProtKB-EC"/>
</dbReference>
<keyword evidence="13" id="KW-1185">Reference proteome</keyword>
<dbReference type="FunFam" id="1.10.10.10:FF:000214">
    <property type="entry name" value="Methylated-DNA--protein-cysteine methyltransferase"/>
    <property type="match status" value="1"/>
</dbReference>
<evidence type="ECO:0000256" key="6">
    <source>
        <dbReference type="ARBA" id="ARBA00022763"/>
    </source>
</evidence>
<evidence type="ECO:0000313" key="13">
    <source>
        <dbReference type="Proteomes" id="UP000239203"/>
    </source>
</evidence>
<dbReference type="GO" id="GO:0006355">
    <property type="term" value="P:regulation of DNA-templated transcription"/>
    <property type="evidence" value="ECO:0007669"/>
    <property type="project" value="InterPro"/>
</dbReference>
<comment type="catalytic activity">
    <reaction evidence="9">
        <text>a 6-O-methyl-2'-deoxyguanosine in DNA + L-cysteinyl-[protein] = S-methyl-L-cysteinyl-[protein] + a 2'-deoxyguanosine in DNA</text>
        <dbReference type="Rhea" id="RHEA:24000"/>
        <dbReference type="Rhea" id="RHEA-COMP:10131"/>
        <dbReference type="Rhea" id="RHEA-COMP:10132"/>
        <dbReference type="Rhea" id="RHEA-COMP:11367"/>
        <dbReference type="Rhea" id="RHEA-COMP:11368"/>
        <dbReference type="ChEBI" id="CHEBI:29950"/>
        <dbReference type="ChEBI" id="CHEBI:82612"/>
        <dbReference type="ChEBI" id="CHEBI:85445"/>
        <dbReference type="ChEBI" id="CHEBI:85448"/>
        <dbReference type="EC" id="2.1.1.63"/>
    </reaction>
</comment>
<evidence type="ECO:0000256" key="7">
    <source>
        <dbReference type="ARBA" id="ARBA00023159"/>
    </source>
</evidence>
<dbReference type="InterPro" id="IPR035451">
    <property type="entry name" value="Ada-like_dom_sf"/>
</dbReference>
<keyword evidence="8" id="KW-0234">DNA repair</keyword>
<dbReference type="SUPFAM" id="SSF46767">
    <property type="entry name" value="Methylated DNA-protein cysteine methyltransferase, C-terminal domain"/>
    <property type="match status" value="1"/>
</dbReference>
<comment type="catalytic activity">
    <reaction evidence="1">
        <text>a 4-O-methyl-thymidine in DNA + L-cysteinyl-[protein] = a thymidine in DNA + S-methyl-L-cysteinyl-[protein]</text>
        <dbReference type="Rhea" id="RHEA:53428"/>
        <dbReference type="Rhea" id="RHEA-COMP:10131"/>
        <dbReference type="Rhea" id="RHEA-COMP:10132"/>
        <dbReference type="Rhea" id="RHEA-COMP:13555"/>
        <dbReference type="Rhea" id="RHEA-COMP:13556"/>
        <dbReference type="ChEBI" id="CHEBI:29950"/>
        <dbReference type="ChEBI" id="CHEBI:82612"/>
        <dbReference type="ChEBI" id="CHEBI:137386"/>
        <dbReference type="ChEBI" id="CHEBI:137387"/>
        <dbReference type="EC" id="2.1.1.63"/>
    </reaction>
</comment>
<dbReference type="RefSeq" id="WP_245931580.1">
    <property type="nucleotide sequence ID" value="NZ_CP154825.1"/>
</dbReference>
<organism evidence="12 13">
    <name type="scientific">Actinokineospora auranticolor</name>
    <dbReference type="NCBI Taxonomy" id="155976"/>
    <lineage>
        <taxon>Bacteria</taxon>
        <taxon>Bacillati</taxon>
        <taxon>Actinomycetota</taxon>
        <taxon>Actinomycetes</taxon>
        <taxon>Pseudonocardiales</taxon>
        <taxon>Pseudonocardiaceae</taxon>
        <taxon>Actinokineospora</taxon>
    </lineage>
</organism>
<dbReference type="Pfam" id="PF02805">
    <property type="entry name" value="Ada_Zn_binding"/>
    <property type="match status" value="1"/>
</dbReference>
<dbReference type="GO" id="GO:0003677">
    <property type="term" value="F:DNA binding"/>
    <property type="evidence" value="ECO:0007669"/>
    <property type="project" value="InterPro"/>
</dbReference>
<evidence type="ECO:0000313" key="12">
    <source>
        <dbReference type="EMBL" id="PPK64894.1"/>
    </source>
</evidence>
<dbReference type="SUPFAM" id="SSF57884">
    <property type="entry name" value="Ada DNA repair protein, N-terminal domain (N-Ada 10)"/>
    <property type="match status" value="1"/>
</dbReference>
<dbReference type="InterPro" id="IPR014048">
    <property type="entry name" value="MethylDNA_cys_MeTrfase_DNA-bd"/>
</dbReference>
<keyword evidence="6" id="KW-0227">DNA damage</keyword>
<keyword evidence="5 12" id="KW-0808">Transferase</keyword>
<evidence type="ECO:0000256" key="3">
    <source>
        <dbReference type="ARBA" id="ARBA00011918"/>
    </source>
</evidence>
<reference evidence="12 13" key="1">
    <citation type="submission" date="2018-02" db="EMBL/GenBank/DDBJ databases">
        <title>Genomic Encyclopedia of Archaeal and Bacterial Type Strains, Phase II (KMG-II): from individual species to whole genera.</title>
        <authorList>
            <person name="Goeker M."/>
        </authorList>
    </citation>
    <scope>NUCLEOTIDE SEQUENCE [LARGE SCALE GENOMIC DNA]</scope>
    <source>
        <strain evidence="12 13">YU 961-1</strain>
    </source>
</reference>
<dbReference type="PROSITE" id="PS00374">
    <property type="entry name" value="MGMT"/>
    <property type="match status" value="1"/>
</dbReference>
<keyword evidence="4 12" id="KW-0489">Methyltransferase</keyword>
<evidence type="ECO:0000259" key="10">
    <source>
        <dbReference type="Pfam" id="PF01035"/>
    </source>
</evidence>
<dbReference type="GO" id="GO:0032259">
    <property type="term" value="P:methylation"/>
    <property type="evidence" value="ECO:0007669"/>
    <property type="project" value="UniProtKB-KW"/>
</dbReference>
<evidence type="ECO:0000256" key="9">
    <source>
        <dbReference type="ARBA" id="ARBA00049348"/>
    </source>
</evidence>
<comment type="caution">
    <text evidence="12">The sequence shown here is derived from an EMBL/GenBank/DDBJ whole genome shotgun (WGS) entry which is preliminary data.</text>
</comment>
<evidence type="ECO:0000256" key="4">
    <source>
        <dbReference type="ARBA" id="ARBA00022603"/>
    </source>
</evidence>
<dbReference type="InterPro" id="IPR004026">
    <property type="entry name" value="Ada_DNA_repair_Zn-bd"/>
</dbReference>
<dbReference type="PANTHER" id="PTHR10815:SF13">
    <property type="entry name" value="METHYLATED-DNA--PROTEIN-CYSTEINE METHYLTRANSFERASE"/>
    <property type="match status" value="1"/>
</dbReference>